<keyword evidence="4 6" id="KW-1133">Transmembrane helix</keyword>
<dbReference type="OMA" id="YADHRNA"/>
<dbReference type="GO" id="GO:0022857">
    <property type="term" value="F:transmembrane transporter activity"/>
    <property type="evidence" value="ECO:0007669"/>
    <property type="project" value="UniProtKB-UniRule"/>
</dbReference>
<evidence type="ECO:0000256" key="6">
    <source>
        <dbReference type="RuleBase" id="RU368066"/>
    </source>
</evidence>
<dbReference type="PANTHER" id="PTHR12385:SF12">
    <property type="entry name" value="CHOLINE TRANSPORTER-LIKE PROTEIN"/>
    <property type="match status" value="1"/>
</dbReference>
<dbReference type="Proteomes" id="UP000054359">
    <property type="component" value="Unassembled WGS sequence"/>
</dbReference>
<comment type="function">
    <text evidence="6">Choline transporter.</text>
</comment>
<evidence type="ECO:0000256" key="1">
    <source>
        <dbReference type="ARBA" id="ARBA00004141"/>
    </source>
</evidence>
<evidence type="ECO:0000256" key="2">
    <source>
        <dbReference type="ARBA" id="ARBA00007168"/>
    </source>
</evidence>
<comment type="similarity">
    <text evidence="2 6">Belongs to the CTL (choline transporter-like) family.</text>
</comment>
<evidence type="ECO:0000256" key="3">
    <source>
        <dbReference type="ARBA" id="ARBA00022692"/>
    </source>
</evidence>
<dbReference type="STRING" id="407821.A0A087SV22"/>
<feature type="transmembrane region" description="Helical" evidence="6">
    <location>
        <begin position="426"/>
        <end position="455"/>
    </location>
</feature>
<dbReference type="Pfam" id="PF04515">
    <property type="entry name" value="Choline_transpo"/>
    <property type="match status" value="1"/>
</dbReference>
<feature type="transmembrane region" description="Helical" evidence="6">
    <location>
        <begin position="221"/>
        <end position="242"/>
    </location>
</feature>
<sequence length="689" mass="78136">MSFCCGETKRESSGKRPRECTDILCLAIFCIFWGLLIFIAAFAFVIGDPTRLAYGQDSFGNTCGMKNEELGNMTFSGMDMTERPYLFFLNMTNLYQSLKICVKECPKHTLYNEKDIRDFEIKTGSRLCRYDIAQFMERSALYPIVRNETIDRFFLHVEEKNGHYACPVPPVYGTKALFNRCIPLPVANLAGDIMYSIYAYLNSFDTIQQVVSDIYAGRYEILGMMGLALILSFVMAFTIHCLASFVSWIIMIVASIASIAGTCVLWWTYIDIKWQLDSTPGNQLLSESAQNERSFLVYSILATIFTLILLLIVLVLRKRVHVVVKLFEESGRCIRSMPLLLLQPLWTFLALILFFVYWVGVLVALATAYYPVKNEVQNPLHLASPSSLPMNTTETLEFMPSEQEKLLNKAFTLVSFKESSWVQYMWWYHIIALVWTSEFILGCQQMVIAGAVASWYFSRDKSKVSCLIGKSAYRLFLYHLGSVALGSFLITLFKIPRIVLTYIIGKMREHQEFKCVAWCLKCCTCCLWCMEKCIRYLNHNAYTVIAIQGESFCPAAREAFDILVSNALQVATINSVGDFILFLGKCGVTAITAFVGVLIMKNNSELHFYAVPVLLISIFSYFIAHCALSVYEMVIDTLFLCCCEDILRNDGSKEKPYFGGSLIYYLKGNESGQPLQPLNRVAGDASETD</sequence>
<name>A0A087SV22_STEMI</name>
<proteinExistence type="inferred from homology"/>
<dbReference type="EMBL" id="KK112089">
    <property type="protein sequence ID" value="KFM56711.1"/>
    <property type="molecule type" value="Genomic_DNA"/>
</dbReference>
<dbReference type="InterPro" id="IPR007603">
    <property type="entry name" value="Choline_transptr-like"/>
</dbReference>
<keyword evidence="8" id="KW-1185">Reference proteome</keyword>
<keyword evidence="3 6" id="KW-0812">Transmembrane</keyword>
<evidence type="ECO:0000256" key="4">
    <source>
        <dbReference type="ARBA" id="ARBA00022989"/>
    </source>
</evidence>
<comment type="subcellular location">
    <subcellularLocation>
        <location evidence="6">Cell membrane</location>
        <topology evidence="6">Multi-pass membrane protein</topology>
    </subcellularLocation>
    <subcellularLocation>
        <location evidence="1">Membrane</location>
        <topology evidence="1">Multi-pass membrane protein</topology>
    </subcellularLocation>
</comment>
<dbReference type="PANTHER" id="PTHR12385">
    <property type="entry name" value="CHOLINE TRANSPORTER-LIKE (SLC FAMILY 44)"/>
    <property type="match status" value="1"/>
</dbReference>
<feature type="transmembrane region" description="Helical" evidence="6">
    <location>
        <begin position="606"/>
        <end position="624"/>
    </location>
</feature>
<dbReference type="AlphaFoldDB" id="A0A087SV22"/>
<feature type="transmembrane region" description="Helical" evidence="6">
    <location>
        <begin position="345"/>
        <end position="370"/>
    </location>
</feature>
<evidence type="ECO:0000313" key="8">
    <source>
        <dbReference type="Proteomes" id="UP000054359"/>
    </source>
</evidence>
<gene>
    <name evidence="7" type="ORF">X975_25831</name>
</gene>
<evidence type="ECO:0000256" key="5">
    <source>
        <dbReference type="ARBA" id="ARBA00023136"/>
    </source>
</evidence>
<feature type="transmembrane region" description="Helical" evidence="6">
    <location>
        <begin position="249"/>
        <end position="270"/>
    </location>
</feature>
<organism evidence="7 8">
    <name type="scientific">Stegodyphus mimosarum</name>
    <name type="common">African social velvet spider</name>
    <dbReference type="NCBI Taxonomy" id="407821"/>
    <lineage>
        <taxon>Eukaryota</taxon>
        <taxon>Metazoa</taxon>
        <taxon>Ecdysozoa</taxon>
        <taxon>Arthropoda</taxon>
        <taxon>Chelicerata</taxon>
        <taxon>Arachnida</taxon>
        <taxon>Araneae</taxon>
        <taxon>Araneomorphae</taxon>
        <taxon>Entelegynae</taxon>
        <taxon>Eresoidea</taxon>
        <taxon>Eresidae</taxon>
        <taxon>Stegodyphus</taxon>
    </lineage>
</organism>
<protein>
    <recommendedName>
        <fullName evidence="6">Choline transporter-like protein</fullName>
    </recommendedName>
</protein>
<accession>A0A087SV22</accession>
<reference evidence="7 8" key="1">
    <citation type="submission" date="2013-11" db="EMBL/GenBank/DDBJ databases">
        <title>Genome sequencing of Stegodyphus mimosarum.</title>
        <authorList>
            <person name="Bechsgaard J."/>
        </authorList>
    </citation>
    <scope>NUCLEOTIDE SEQUENCE [LARGE SCALE GENOMIC DNA]</scope>
</reference>
<keyword evidence="5 6" id="KW-0472">Membrane</keyword>
<feature type="transmembrane region" description="Helical" evidence="6">
    <location>
        <begin position="295"/>
        <end position="316"/>
    </location>
</feature>
<feature type="transmembrane region" description="Helical" evidence="6">
    <location>
        <begin position="23"/>
        <end position="46"/>
    </location>
</feature>
<feature type="non-terminal residue" evidence="7">
    <location>
        <position position="689"/>
    </location>
</feature>
<dbReference type="GO" id="GO:0005886">
    <property type="term" value="C:plasma membrane"/>
    <property type="evidence" value="ECO:0007669"/>
    <property type="project" value="UniProtKB-SubCell"/>
</dbReference>
<dbReference type="OrthoDB" id="420519at2759"/>
<feature type="transmembrane region" description="Helical" evidence="6">
    <location>
        <begin position="579"/>
        <end position="599"/>
    </location>
</feature>
<evidence type="ECO:0000313" key="7">
    <source>
        <dbReference type="EMBL" id="KFM56711.1"/>
    </source>
</evidence>